<evidence type="ECO:0000313" key="1">
    <source>
        <dbReference type="EMBL" id="MDZ5473274.1"/>
    </source>
</evidence>
<dbReference type="EMBL" id="JAXOFX010000012">
    <property type="protein sequence ID" value="MDZ5473274.1"/>
    <property type="molecule type" value="Genomic_DNA"/>
</dbReference>
<name>A0ABU5J1K2_9BACI</name>
<dbReference type="InterPro" id="IPR036890">
    <property type="entry name" value="HATPase_C_sf"/>
</dbReference>
<accession>A0ABU5J1K2</accession>
<evidence type="ECO:0000313" key="2">
    <source>
        <dbReference type="Proteomes" id="UP001290455"/>
    </source>
</evidence>
<reference evidence="1 2" key="1">
    <citation type="submission" date="2023-11" db="EMBL/GenBank/DDBJ databases">
        <title>Bacillus jintuensis, isolated from a mudflat on the Beibu Gulf coast.</title>
        <authorList>
            <person name="Li M."/>
        </authorList>
    </citation>
    <scope>NUCLEOTIDE SEQUENCE [LARGE SCALE GENOMIC DNA]</scope>
    <source>
        <strain evidence="1 2">31A1R</strain>
    </source>
</reference>
<dbReference type="RefSeq" id="WP_322447572.1">
    <property type="nucleotide sequence ID" value="NZ_JAXOFX010000012.1"/>
</dbReference>
<keyword evidence="2" id="KW-1185">Reference proteome</keyword>
<organism evidence="1 2">
    <name type="scientific">Robertmurraya mangrovi</name>
    <dbReference type="NCBI Taxonomy" id="3098077"/>
    <lineage>
        <taxon>Bacteria</taxon>
        <taxon>Bacillati</taxon>
        <taxon>Bacillota</taxon>
        <taxon>Bacilli</taxon>
        <taxon>Bacillales</taxon>
        <taxon>Bacillaceae</taxon>
        <taxon>Robertmurraya</taxon>
    </lineage>
</organism>
<protein>
    <submittedName>
        <fullName evidence="1">ATP-binding protein</fullName>
    </submittedName>
</protein>
<dbReference type="Proteomes" id="UP001290455">
    <property type="component" value="Unassembled WGS sequence"/>
</dbReference>
<comment type="caution">
    <text evidence="1">The sequence shown here is derived from an EMBL/GenBank/DDBJ whole genome shotgun (WGS) entry which is preliminary data.</text>
</comment>
<dbReference type="Pfam" id="PF13589">
    <property type="entry name" value="HATPase_c_3"/>
    <property type="match status" value="1"/>
</dbReference>
<dbReference type="Gene3D" id="3.30.565.10">
    <property type="entry name" value="Histidine kinase-like ATPase, C-terminal domain"/>
    <property type="match status" value="1"/>
</dbReference>
<keyword evidence="1" id="KW-0547">Nucleotide-binding</keyword>
<sequence length="580" mass="68081">MNLLNDTLNDTSESNEFTIRPKVDETQEFIEIANDFSNPLELVREAISNAFDARANKIWITFDVVREYGESILEIRIKDNGKGMDKVGLQSFFDLGNSLRRGDDETIGEKGHGTKVYLNSRSIEVITQKGREKHTAKVNEPFRTLHNRQIPIVQVTKEIHDVSDYGTEIIIKGYNNNRRDKFTHEILKDYIYWFTKFGSVELHFEKEELKDTKLFLKGLNRSNYEELSFGHVFPAENHDVSKLFDEYLVKAPEYYCKKIVKTGQLKNSPEIKYEAVFYIEGNKVKQSYNNMLRRKGYQAPTGAYTVQERYGIWLCKDYIPIQRKNEWITYKGSEYTKFHAFINCQDLRLTANRGSVDNTPQEIIDDIKDVVYKEIYSKIVEGDDWRQLEWLEEEADGYRTTEKEKKDFEWRKNKINKSNIAKYEGLTLVEPTRESGVFALTIQLTTIKPDIFPFQILDYDTHSGIDVIVKGDHTTPIYQSKLYYVEFKQYLQNNFNHSFVNLHSIICWDTDIKHGDIIEDINKDKRKMIITAPATPGNHTKYFLDDPTYPHKIEVYVLKHYLKEKLNLEFRPRSSVEVHS</sequence>
<dbReference type="GO" id="GO:0005524">
    <property type="term" value="F:ATP binding"/>
    <property type="evidence" value="ECO:0007669"/>
    <property type="project" value="UniProtKB-KW"/>
</dbReference>
<keyword evidence="1" id="KW-0067">ATP-binding</keyword>
<proteinExistence type="predicted"/>
<gene>
    <name evidence="1" type="ORF">SM124_16270</name>
</gene>
<dbReference type="SUPFAM" id="SSF55874">
    <property type="entry name" value="ATPase domain of HSP90 chaperone/DNA topoisomerase II/histidine kinase"/>
    <property type="match status" value="1"/>
</dbReference>